<proteinExistence type="predicted"/>
<evidence type="ECO:0008006" key="4">
    <source>
        <dbReference type="Google" id="ProtNLM"/>
    </source>
</evidence>
<evidence type="ECO:0000256" key="1">
    <source>
        <dbReference type="SAM" id="Phobius"/>
    </source>
</evidence>
<accession>A0ABS7QIP5</accession>
<sequence>PRHVVTGSGAGPDAAGVAGRAESVRTAARTLGEFAAPLSFGYASSHLFTSNGLRWTFLVCLSSLVLAGLLGIFALRTYPRDVAAVSSWRAPAR</sequence>
<organism evidence="2 3">
    <name type="scientific">Actinacidiphila acidipaludis</name>
    <dbReference type="NCBI Taxonomy" id="2873382"/>
    <lineage>
        <taxon>Bacteria</taxon>
        <taxon>Bacillati</taxon>
        <taxon>Actinomycetota</taxon>
        <taxon>Actinomycetes</taxon>
        <taxon>Kitasatosporales</taxon>
        <taxon>Streptomycetaceae</taxon>
        <taxon>Actinacidiphila</taxon>
    </lineage>
</organism>
<feature type="non-terminal residue" evidence="2">
    <location>
        <position position="1"/>
    </location>
</feature>
<dbReference type="RefSeq" id="WP_222969886.1">
    <property type="nucleotide sequence ID" value="NZ_JAINZZ010000104.1"/>
</dbReference>
<evidence type="ECO:0000313" key="2">
    <source>
        <dbReference type="EMBL" id="MBY8883048.1"/>
    </source>
</evidence>
<dbReference type="Gene3D" id="1.20.1250.20">
    <property type="entry name" value="MFS general substrate transporter like domains"/>
    <property type="match status" value="1"/>
</dbReference>
<keyword evidence="1" id="KW-0812">Transmembrane</keyword>
<name>A0ABS7QIP5_9ACTN</name>
<dbReference type="Proteomes" id="UP000778578">
    <property type="component" value="Unassembled WGS sequence"/>
</dbReference>
<gene>
    <name evidence="2" type="ORF">K7862_36255</name>
</gene>
<dbReference type="EMBL" id="JAINZZ010000104">
    <property type="protein sequence ID" value="MBY8883048.1"/>
    <property type="molecule type" value="Genomic_DNA"/>
</dbReference>
<dbReference type="SUPFAM" id="SSF103473">
    <property type="entry name" value="MFS general substrate transporter"/>
    <property type="match status" value="1"/>
</dbReference>
<feature type="transmembrane region" description="Helical" evidence="1">
    <location>
        <begin position="55"/>
        <end position="75"/>
    </location>
</feature>
<keyword evidence="3" id="KW-1185">Reference proteome</keyword>
<protein>
    <recommendedName>
        <fullName evidence="4">MFS transporter</fullName>
    </recommendedName>
</protein>
<evidence type="ECO:0000313" key="3">
    <source>
        <dbReference type="Proteomes" id="UP000778578"/>
    </source>
</evidence>
<reference evidence="2 3" key="1">
    <citation type="submission" date="2021-08" db="EMBL/GenBank/DDBJ databases">
        <title>WGS of actinomycetes from Thailand.</title>
        <authorList>
            <person name="Thawai C."/>
        </authorList>
    </citation>
    <scope>NUCLEOTIDE SEQUENCE [LARGE SCALE GENOMIC DNA]</scope>
    <source>
        <strain evidence="2 3">PLK6-54</strain>
    </source>
</reference>
<dbReference type="InterPro" id="IPR036259">
    <property type="entry name" value="MFS_trans_sf"/>
</dbReference>
<comment type="caution">
    <text evidence="2">The sequence shown here is derived from an EMBL/GenBank/DDBJ whole genome shotgun (WGS) entry which is preliminary data.</text>
</comment>
<keyword evidence="1" id="KW-1133">Transmembrane helix</keyword>
<keyword evidence="1" id="KW-0472">Membrane</keyword>